<keyword evidence="3 10" id="KW-0812">Transmembrane</keyword>
<gene>
    <name evidence="13" type="primary">LOC110991189</name>
</gene>
<keyword evidence="5" id="KW-0297">G-protein coupled receptor</keyword>
<dbReference type="RefSeq" id="XP_022112117.1">
    <property type="nucleotide sequence ID" value="XM_022256425.1"/>
</dbReference>
<dbReference type="PANTHER" id="PTHR24228:SF72">
    <property type="entry name" value="G-PROTEIN COUPLED RECEPTORS FAMILY 1 PROFILE DOMAIN-CONTAINING PROTEIN"/>
    <property type="match status" value="1"/>
</dbReference>
<feature type="region of interest" description="Disordered" evidence="9">
    <location>
        <begin position="357"/>
        <end position="380"/>
    </location>
</feature>
<evidence type="ECO:0000259" key="11">
    <source>
        <dbReference type="PROSITE" id="PS50262"/>
    </source>
</evidence>
<dbReference type="GO" id="GO:0005886">
    <property type="term" value="C:plasma membrane"/>
    <property type="evidence" value="ECO:0007669"/>
    <property type="project" value="UniProtKB-SubCell"/>
</dbReference>
<evidence type="ECO:0000256" key="8">
    <source>
        <dbReference type="ARBA" id="ARBA00023224"/>
    </source>
</evidence>
<evidence type="ECO:0000256" key="4">
    <source>
        <dbReference type="ARBA" id="ARBA00022989"/>
    </source>
</evidence>
<keyword evidence="7 13" id="KW-0675">Receptor</keyword>
<feature type="domain" description="G-protein coupled receptors family 1 profile" evidence="11">
    <location>
        <begin position="40"/>
        <end position="316"/>
    </location>
</feature>
<sequence>MDSTEMGNSTESPPFEFSDYTQRVIVAVIYLIVILLGTVGNVLVILSMSLSKKLRTATNIFVVNLSIGDLLTCLALPWTVATTLSKNGLPFNTWVCSLAAAIQATAIGCSMYTLAFIGLQRLLLIKWRASAYRIIYTPRKIVAWLVVTWSIPLLLTLIPPLADVGEIGYNKKYHHCGFPSTHPRSGDYDLIIALGFYPLPFLILILCYASIWRHLCHVVKSTKHPKASAELSMGESVATENSPSGKPAPVRRGTLRRSQMSRHQTKVTKNMFYIVCAFTLCLIPFGICLLVNGTEPFLPYAYAILVFNSCVNPLIYASKHHDFKSVFCCILRCKWDNIPEPSDFLKRLISNKVNKPSISTRSSAEKPFQVPEKTDTPVTE</sequence>
<dbReference type="AlphaFoldDB" id="A0A8B8A407"/>
<name>A0A8B8A407_ACAPL</name>
<evidence type="ECO:0000256" key="6">
    <source>
        <dbReference type="ARBA" id="ARBA00023136"/>
    </source>
</evidence>
<dbReference type="PRINTS" id="PR00237">
    <property type="entry name" value="GPCRRHODOPSN"/>
</dbReference>
<dbReference type="GeneID" id="110991189"/>
<evidence type="ECO:0000256" key="1">
    <source>
        <dbReference type="ARBA" id="ARBA00004651"/>
    </source>
</evidence>
<dbReference type="KEGG" id="aplc:110991189"/>
<evidence type="ECO:0000313" key="13">
    <source>
        <dbReference type="RefSeq" id="XP_022112117.1"/>
    </source>
</evidence>
<keyword evidence="2" id="KW-1003">Cell membrane</keyword>
<organism evidence="12 13">
    <name type="scientific">Acanthaster planci</name>
    <name type="common">Crown-of-thorns starfish</name>
    <dbReference type="NCBI Taxonomy" id="133434"/>
    <lineage>
        <taxon>Eukaryota</taxon>
        <taxon>Metazoa</taxon>
        <taxon>Echinodermata</taxon>
        <taxon>Eleutherozoa</taxon>
        <taxon>Asterozoa</taxon>
        <taxon>Asteroidea</taxon>
        <taxon>Valvatacea</taxon>
        <taxon>Valvatida</taxon>
        <taxon>Acanthasteridae</taxon>
        <taxon>Acanthaster</taxon>
    </lineage>
</organism>
<feature type="region of interest" description="Disordered" evidence="9">
    <location>
        <begin position="230"/>
        <end position="262"/>
    </location>
</feature>
<dbReference type="SUPFAM" id="SSF81321">
    <property type="entry name" value="Family A G protein-coupled receptor-like"/>
    <property type="match status" value="1"/>
</dbReference>
<dbReference type="CDD" id="cd00637">
    <property type="entry name" value="7tm_classA_rhodopsin-like"/>
    <property type="match status" value="1"/>
</dbReference>
<evidence type="ECO:0000256" key="2">
    <source>
        <dbReference type="ARBA" id="ARBA00022475"/>
    </source>
</evidence>
<evidence type="ECO:0000313" key="12">
    <source>
        <dbReference type="Proteomes" id="UP000694845"/>
    </source>
</evidence>
<feature type="transmembrane region" description="Helical" evidence="10">
    <location>
        <begin position="190"/>
        <end position="211"/>
    </location>
</feature>
<comment type="subcellular location">
    <subcellularLocation>
        <location evidence="1">Cell membrane</location>
        <topology evidence="1">Multi-pass membrane protein</topology>
    </subcellularLocation>
</comment>
<evidence type="ECO:0000256" key="9">
    <source>
        <dbReference type="SAM" id="MobiDB-lite"/>
    </source>
</evidence>
<keyword evidence="12" id="KW-1185">Reference proteome</keyword>
<feature type="transmembrane region" description="Helical" evidence="10">
    <location>
        <begin position="20"/>
        <end position="46"/>
    </location>
</feature>
<evidence type="ECO:0000256" key="3">
    <source>
        <dbReference type="ARBA" id="ARBA00022692"/>
    </source>
</evidence>
<keyword evidence="4 10" id="KW-1133">Transmembrane helix</keyword>
<dbReference type="InterPro" id="IPR000276">
    <property type="entry name" value="GPCR_Rhodpsn"/>
</dbReference>
<dbReference type="OMA" id="YILITIP"/>
<dbReference type="Pfam" id="PF00001">
    <property type="entry name" value="7tm_1"/>
    <property type="match status" value="1"/>
</dbReference>
<keyword evidence="8" id="KW-0807">Transducer</keyword>
<dbReference type="InterPro" id="IPR017452">
    <property type="entry name" value="GPCR_Rhodpsn_7TM"/>
</dbReference>
<evidence type="ECO:0000256" key="5">
    <source>
        <dbReference type="ARBA" id="ARBA00023040"/>
    </source>
</evidence>
<keyword evidence="6 10" id="KW-0472">Membrane</keyword>
<feature type="compositionally biased region" description="Basic residues" evidence="9">
    <location>
        <begin position="253"/>
        <end position="262"/>
    </location>
</feature>
<proteinExistence type="predicted"/>
<accession>A0A8B8A407</accession>
<feature type="transmembrane region" description="Helical" evidence="10">
    <location>
        <begin position="298"/>
        <end position="317"/>
    </location>
</feature>
<dbReference type="PROSITE" id="PS50262">
    <property type="entry name" value="G_PROTEIN_RECEP_F1_2"/>
    <property type="match status" value="1"/>
</dbReference>
<dbReference type="Proteomes" id="UP000694845">
    <property type="component" value="Unplaced"/>
</dbReference>
<evidence type="ECO:0000256" key="10">
    <source>
        <dbReference type="SAM" id="Phobius"/>
    </source>
</evidence>
<dbReference type="PANTHER" id="PTHR24228">
    <property type="entry name" value="B2 BRADYKININ RECEPTOR/ANGIOTENSIN II RECEPTOR"/>
    <property type="match status" value="1"/>
</dbReference>
<feature type="transmembrane region" description="Helical" evidence="10">
    <location>
        <begin position="58"/>
        <end position="78"/>
    </location>
</feature>
<reference evidence="13" key="1">
    <citation type="submission" date="2025-08" db="UniProtKB">
        <authorList>
            <consortium name="RefSeq"/>
        </authorList>
    </citation>
    <scope>IDENTIFICATION</scope>
</reference>
<feature type="transmembrane region" description="Helical" evidence="10">
    <location>
        <begin position="271"/>
        <end position="292"/>
    </location>
</feature>
<dbReference type="OrthoDB" id="10044919at2759"/>
<feature type="transmembrane region" description="Helical" evidence="10">
    <location>
        <begin position="98"/>
        <end position="120"/>
    </location>
</feature>
<feature type="transmembrane region" description="Helical" evidence="10">
    <location>
        <begin position="141"/>
        <end position="162"/>
    </location>
</feature>
<dbReference type="Gene3D" id="1.20.1070.10">
    <property type="entry name" value="Rhodopsin 7-helix transmembrane proteins"/>
    <property type="match status" value="1"/>
</dbReference>
<protein>
    <submittedName>
        <fullName evidence="13">Probable G-protein coupled receptor No9</fullName>
    </submittedName>
</protein>
<evidence type="ECO:0000256" key="7">
    <source>
        <dbReference type="ARBA" id="ARBA00023170"/>
    </source>
</evidence>
<dbReference type="GO" id="GO:0004930">
    <property type="term" value="F:G protein-coupled receptor activity"/>
    <property type="evidence" value="ECO:0007669"/>
    <property type="project" value="UniProtKB-KW"/>
</dbReference>